<dbReference type="Pfam" id="PF00082">
    <property type="entry name" value="Peptidase_S8"/>
    <property type="match status" value="1"/>
</dbReference>
<dbReference type="InterPro" id="IPR000209">
    <property type="entry name" value="Peptidase_S8/S53_dom"/>
</dbReference>
<evidence type="ECO:0000256" key="3">
    <source>
        <dbReference type="ARBA" id="ARBA00022729"/>
    </source>
</evidence>
<dbReference type="Pfam" id="PF05922">
    <property type="entry name" value="Inhibitor_I9"/>
    <property type="match status" value="1"/>
</dbReference>
<dbReference type="InterPro" id="IPR022398">
    <property type="entry name" value="Peptidase_S8_His-AS"/>
</dbReference>
<keyword evidence="2 6" id="KW-0645">Protease</keyword>
<name>A5JS74_9HYPO</name>
<protein>
    <submittedName>
        <fullName evidence="11">Serine protease</fullName>
    </submittedName>
</protein>
<feature type="domain" description="Peptidase S8/S53" evidence="9">
    <location>
        <begin position="145"/>
        <end position="355"/>
    </location>
</feature>
<feature type="domain" description="Inhibitor I9" evidence="10">
    <location>
        <begin position="40"/>
        <end position="103"/>
    </location>
</feature>
<dbReference type="InterPro" id="IPR023828">
    <property type="entry name" value="Peptidase_S8_Ser-AS"/>
</dbReference>
<reference evidence="11" key="1">
    <citation type="submission" date="2007-04" db="EMBL/GenBank/DDBJ databases">
        <title>Gene cloning of serine protease from Hirsutella minnesotania.</title>
        <authorList>
            <person name="Gao L."/>
            <person name="Wei H.L."/>
            <person name="Liu X.Z."/>
        </authorList>
    </citation>
    <scope>NUCLEOTIDE SEQUENCE</scope>
    <source>
        <strain evidence="11">CBS115627</strain>
    </source>
</reference>
<evidence type="ECO:0000313" key="11">
    <source>
        <dbReference type="EMBL" id="ABQ51089.1"/>
    </source>
</evidence>
<dbReference type="GO" id="GO:0005576">
    <property type="term" value="C:extracellular region"/>
    <property type="evidence" value="ECO:0007669"/>
    <property type="project" value="UniProtKB-ARBA"/>
</dbReference>
<dbReference type="EMBL" id="EF560594">
    <property type="protein sequence ID" value="ABQ51089.1"/>
    <property type="molecule type" value="Genomic_DNA"/>
</dbReference>
<dbReference type="InterPro" id="IPR037045">
    <property type="entry name" value="S8pro/Inhibitor_I9_sf"/>
</dbReference>
<sequence>MKLSILLAILPAVLAAPPAERDELAPLKAPQNAKQLIEGKYIVKFKDGVSLQAVDSTLSSFTSKAEHVYTNILRGFAGKLTADEVKTLRARPDVDFIEQDAIFTINAIVQQPGATWGLARISSRQRGGSTYSYDDSAGAGTCAYVIDTGVEASHPEFEGRATMVRSFIPGQTKDGNGHGTHCAGTIGSRTYGVAKKTKIYGVKVLSDQGSGSTSAIIAGMDFAVQDSRKRSCPKGVVANMSLGGSYSAALNNAAAKMITQGVFLAVAAGNSNTDAASFSPASEPTVCTVGASDSSDRRSSFSNYGSVLDTFAPGTSVTSLWIGGRTNTISGTSMASPHIAGLAAYLYGLEGRSEPQALCSRIQSLATRDVLTGIPSGTANLLAYNGAGEE</sequence>
<proteinExistence type="inferred from homology"/>
<evidence type="ECO:0000259" key="9">
    <source>
        <dbReference type="Pfam" id="PF00082"/>
    </source>
</evidence>
<evidence type="ECO:0000256" key="5">
    <source>
        <dbReference type="ARBA" id="ARBA00022825"/>
    </source>
</evidence>
<dbReference type="InterPro" id="IPR023827">
    <property type="entry name" value="Peptidase_S8_Asp-AS"/>
</dbReference>
<accession>A5JS74</accession>
<dbReference type="InterPro" id="IPR010259">
    <property type="entry name" value="S8pro/Inhibitor_I9"/>
</dbReference>
<evidence type="ECO:0000256" key="4">
    <source>
        <dbReference type="ARBA" id="ARBA00022801"/>
    </source>
</evidence>
<keyword evidence="5 6" id="KW-0720">Serine protease</keyword>
<keyword evidence="4 6" id="KW-0378">Hydrolase</keyword>
<organism evidence="11">
    <name type="scientific">Hirsutella minnesotensis</name>
    <dbReference type="NCBI Taxonomy" id="332947"/>
    <lineage>
        <taxon>Eukaryota</taxon>
        <taxon>Fungi</taxon>
        <taxon>Dikarya</taxon>
        <taxon>Ascomycota</taxon>
        <taxon>Pezizomycotina</taxon>
        <taxon>Sordariomycetes</taxon>
        <taxon>Hypocreomycetidae</taxon>
        <taxon>Hypocreales</taxon>
        <taxon>Ophiocordycipitaceae</taxon>
        <taxon>Hirsutella</taxon>
    </lineage>
</organism>
<feature type="chain" id="PRO_5013243275" evidence="8">
    <location>
        <begin position="16"/>
        <end position="390"/>
    </location>
</feature>
<dbReference type="GO" id="GO:0004252">
    <property type="term" value="F:serine-type endopeptidase activity"/>
    <property type="evidence" value="ECO:0007669"/>
    <property type="project" value="UniProtKB-UniRule"/>
</dbReference>
<dbReference type="PROSITE" id="PS00138">
    <property type="entry name" value="SUBTILASE_SER"/>
    <property type="match status" value="1"/>
</dbReference>
<evidence type="ECO:0000259" key="10">
    <source>
        <dbReference type="Pfam" id="PF05922"/>
    </source>
</evidence>
<dbReference type="PROSITE" id="PS00136">
    <property type="entry name" value="SUBTILASE_ASP"/>
    <property type="match status" value="1"/>
</dbReference>
<dbReference type="AlphaFoldDB" id="A5JS74"/>
<dbReference type="FunFam" id="3.40.50.200:FF:000014">
    <property type="entry name" value="Proteinase K"/>
    <property type="match status" value="1"/>
</dbReference>
<dbReference type="SUPFAM" id="SSF52743">
    <property type="entry name" value="Subtilisin-like"/>
    <property type="match status" value="1"/>
</dbReference>
<comment type="similarity">
    <text evidence="1 6 7">Belongs to the peptidase S8 family.</text>
</comment>
<dbReference type="PANTHER" id="PTHR43806:SF58">
    <property type="entry name" value="ALKALINE PROTEASE 1-RELATED"/>
    <property type="match status" value="1"/>
</dbReference>
<feature type="active site" description="Charge relay system" evidence="6">
    <location>
        <position position="333"/>
    </location>
</feature>
<dbReference type="SUPFAM" id="SSF54897">
    <property type="entry name" value="Protease propeptides/inhibitors"/>
    <property type="match status" value="1"/>
</dbReference>
<feature type="active site" description="Charge relay system" evidence="6">
    <location>
        <position position="147"/>
    </location>
</feature>
<evidence type="ECO:0000256" key="8">
    <source>
        <dbReference type="SAM" id="SignalP"/>
    </source>
</evidence>
<dbReference type="InterPro" id="IPR034193">
    <property type="entry name" value="PCSK9_ProteinaseK-like"/>
</dbReference>
<dbReference type="CDD" id="cd04077">
    <property type="entry name" value="Peptidases_S8_PCSK9_ProteinaseK_like"/>
    <property type="match status" value="1"/>
</dbReference>
<dbReference type="PANTHER" id="PTHR43806">
    <property type="entry name" value="PEPTIDASE S8"/>
    <property type="match status" value="1"/>
</dbReference>
<dbReference type="PRINTS" id="PR00723">
    <property type="entry name" value="SUBTILISIN"/>
</dbReference>
<evidence type="ECO:0000256" key="2">
    <source>
        <dbReference type="ARBA" id="ARBA00022670"/>
    </source>
</evidence>
<evidence type="ECO:0000256" key="7">
    <source>
        <dbReference type="RuleBase" id="RU003355"/>
    </source>
</evidence>
<evidence type="ECO:0000256" key="1">
    <source>
        <dbReference type="ARBA" id="ARBA00011073"/>
    </source>
</evidence>
<dbReference type="Gene3D" id="3.30.70.80">
    <property type="entry name" value="Peptidase S8 propeptide/proteinase inhibitor I9"/>
    <property type="match status" value="1"/>
</dbReference>
<dbReference type="PROSITE" id="PS51892">
    <property type="entry name" value="SUBTILASE"/>
    <property type="match status" value="1"/>
</dbReference>
<feature type="active site" description="Charge relay system" evidence="6">
    <location>
        <position position="178"/>
    </location>
</feature>
<dbReference type="GO" id="GO:0006508">
    <property type="term" value="P:proteolysis"/>
    <property type="evidence" value="ECO:0007669"/>
    <property type="project" value="UniProtKB-KW"/>
</dbReference>
<dbReference type="Gene3D" id="3.40.50.200">
    <property type="entry name" value="Peptidase S8/S53 domain"/>
    <property type="match status" value="1"/>
</dbReference>
<dbReference type="InterPro" id="IPR036852">
    <property type="entry name" value="Peptidase_S8/S53_dom_sf"/>
</dbReference>
<dbReference type="InterPro" id="IPR050131">
    <property type="entry name" value="Peptidase_S8_subtilisin-like"/>
</dbReference>
<dbReference type="MEROPS" id="S08.056"/>
<feature type="signal peptide" evidence="8">
    <location>
        <begin position="1"/>
        <end position="15"/>
    </location>
</feature>
<keyword evidence="3 8" id="KW-0732">Signal</keyword>
<dbReference type="PROSITE" id="PS00137">
    <property type="entry name" value="SUBTILASE_HIS"/>
    <property type="match status" value="1"/>
</dbReference>
<dbReference type="InterPro" id="IPR015500">
    <property type="entry name" value="Peptidase_S8_subtilisin-rel"/>
</dbReference>
<evidence type="ECO:0000256" key="6">
    <source>
        <dbReference type="PROSITE-ProRule" id="PRU01240"/>
    </source>
</evidence>